<dbReference type="GO" id="GO:0030003">
    <property type="term" value="P:intracellular monoatomic cation homeostasis"/>
    <property type="evidence" value="ECO:0007669"/>
    <property type="project" value="UniProtKB-ARBA"/>
</dbReference>
<evidence type="ECO:0000256" key="3">
    <source>
        <dbReference type="ARBA" id="ARBA00022989"/>
    </source>
</evidence>
<protein>
    <recommendedName>
        <fullName evidence="6">Cation efflux protein transmembrane domain-containing protein</fullName>
    </recommendedName>
</protein>
<feature type="domain" description="Cation efflux protein transmembrane" evidence="6">
    <location>
        <begin position="25"/>
        <end position="116"/>
    </location>
</feature>
<dbReference type="GO" id="GO:0016020">
    <property type="term" value="C:membrane"/>
    <property type="evidence" value="ECO:0007669"/>
    <property type="project" value="UniProtKB-SubCell"/>
</dbReference>
<evidence type="ECO:0000259" key="6">
    <source>
        <dbReference type="Pfam" id="PF01545"/>
    </source>
</evidence>
<keyword evidence="3 5" id="KW-1133">Transmembrane helix</keyword>
<comment type="caution">
    <text evidence="7">The sequence shown here is derived from an EMBL/GenBank/DDBJ whole genome shotgun (WGS) entry which is preliminary data.</text>
</comment>
<dbReference type="Proteomes" id="UP000777438">
    <property type="component" value="Unassembled WGS sequence"/>
</dbReference>
<dbReference type="OrthoDB" id="435980at2759"/>
<sequence>MCATNTSQHPHKSSPVDLRVRAIQLGIMADFCLTGLKLVGGWAFESSSLATDGWHSASDLATDTIALVVVWTGRHAHTSRRSASVARLFECAASLLASSALVALGLHIAWENTAALRLHFFYLSSGLDEQIDASDGH</sequence>
<evidence type="ECO:0000313" key="8">
    <source>
        <dbReference type="Proteomes" id="UP000777438"/>
    </source>
</evidence>
<organism evidence="7 8">
    <name type="scientific">Thelonectria olida</name>
    <dbReference type="NCBI Taxonomy" id="1576542"/>
    <lineage>
        <taxon>Eukaryota</taxon>
        <taxon>Fungi</taxon>
        <taxon>Dikarya</taxon>
        <taxon>Ascomycota</taxon>
        <taxon>Pezizomycotina</taxon>
        <taxon>Sordariomycetes</taxon>
        <taxon>Hypocreomycetidae</taxon>
        <taxon>Hypocreales</taxon>
        <taxon>Nectriaceae</taxon>
        <taxon>Thelonectria</taxon>
    </lineage>
</organism>
<keyword evidence="4 5" id="KW-0472">Membrane</keyword>
<feature type="transmembrane region" description="Helical" evidence="5">
    <location>
        <begin position="88"/>
        <end position="110"/>
    </location>
</feature>
<evidence type="ECO:0000256" key="2">
    <source>
        <dbReference type="ARBA" id="ARBA00022692"/>
    </source>
</evidence>
<keyword evidence="2 5" id="KW-0812">Transmembrane</keyword>
<dbReference type="Pfam" id="PF01545">
    <property type="entry name" value="Cation_efflux"/>
    <property type="match status" value="1"/>
</dbReference>
<dbReference type="EMBL" id="JAGPYM010000039">
    <property type="protein sequence ID" value="KAH6874460.1"/>
    <property type="molecule type" value="Genomic_DNA"/>
</dbReference>
<name>A0A9P8VT72_9HYPO</name>
<dbReference type="GO" id="GO:0008324">
    <property type="term" value="F:monoatomic cation transmembrane transporter activity"/>
    <property type="evidence" value="ECO:0007669"/>
    <property type="project" value="InterPro"/>
</dbReference>
<dbReference type="AlphaFoldDB" id="A0A9P8VT72"/>
<evidence type="ECO:0000256" key="1">
    <source>
        <dbReference type="ARBA" id="ARBA00004141"/>
    </source>
</evidence>
<comment type="subcellular location">
    <subcellularLocation>
        <location evidence="1">Membrane</location>
        <topology evidence="1">Multi-pass membrane protein</topology>
    </subcellularLocation>
</comment>
<dbReference type="InterPro" id="IPR027469">
    <property type="entry name" value="Cation_efflux_TMD_sf"/>
</dbReference>
<keyword evidence="8" id="KW-1185">Reference proteome</keyword>
<dbReference type="InterPro" id="IPR058533">
    <property type="entry name" value="Cation_efflux_TM"/>
</dbReference>
<dbReference type="Gene3D" id="1.20.1510.10">
    <property type="entry name" value="Cation efflux protein transmembrane domain"/>
    <property type="match status" value="1"/>
</dbReference>
<gene>
    <name evidence="7" type="ORF">B0T10DRAFT_465761</name>
</gene>
<dbReference type="GO" id="GO:0098771">
    <property type="term" value="P:inorganic ion homeostasis"/>
    <property type="evidence" value="ECO:0007669"/>
    <property type="project" value="UniProtKB-ARBA"/>
</dbReference>
<evidence type="ECO:0000313" key="7">
    <source>
        <dbReference type="EMBL" id="KAH6874460.1"/>
    </source>
</evidence>
<dbReference type="SUPFAM" id="SSF161111">
    <property type="entry name" value="Cation efflux protein transmembrane domain-like"/>
    <property type="match status" value="1"/>
</dbReference>
<reference evidence="7 8" key="1">
    <citation type="journal article" date="2021" name="Nat. Commun.">
        <title>Genetic determinants of endophytism in the Arabidopsis root mycobiome.</title>
        <authorList>
            <person name="Mesny F."/>
            <person name="Miyauchi S."/>
            <person name="Thiergart T."/>
            <person name="Pickel B."/>
            <person name="Atanasova L."/>
            <person name="Karlsson M."/>
            <person name="Huettel B."/>
            <person name="Barry K.W."/>
            <person name="Haridas S."/>
            <person name="Chen C."/>
            <person name="Bauer D."/>
            <person name="Andreopoulos W."/>
            <person name="Pangilinan J."/>
            <person name="LaButti K."/>
            <person name="Riley R."/>
            <person name="Lipzen A."/>
            <person name="Clum A."/>
            <person name="Drula E."/>
            <person name="Henrissat B."/>
            <person name="Kohler A."/>
            <person name="Grigoriev I.V."/>
            <person name="Martin F.M."/>
            <person name="Hacquard S."/>
        </authorList>
    </citation>
    <scope>NUCLEOTIDE SEQUENCE [LARGE SCALE GENOMIC DNA]</scope>
    <source>
        <strain evidence="7 8">MPI-CAGE-CH-0241</strain>
    </source>
</reference>
<evidence type="ECO:0000256" key="4">
    <source>
        <dbReference type="ARBA" id="ARBA00023136"/>
    </source>
</evidence>
<proteinExistence type="predicted"/>
<evidence type="ECO:0000256" key="5">
    <source>
        <dbReference type="SAM" id="Phobius"/>
    </source>
</evidence>
<accession>A0A9P8VT72</accession>